<keyword evidence="3" id="KW-1185">Reference proteome</keyword>
<dbReference type="eggNOG" id="ENOG5031Y6K">
    <property type="taxonomic scope" value="Bacteria"/>
</dbReference>
<keyword evidence="1" id="KW-0472">Membrane</keyword>
<proteinExistence type="predicted"/>
<keyword evidence="1" id="KW-0812">Transmembrane</keyword>
<dbReference type="EMBL" id="BANX01000014">
    <property type="protein sequence ID" value="GAC68227.1"/>
    <property type="molecule type" value="Genomic_DNA"/>
</dbReference>
<dbReference type="AlphaFoldDB" id="M0QLE2"/>
<accession>M0QLE2</accession>
<dbReference type="RefSeq" id="WP_007620190.1">
    <property type="nucleotide sequence ID" value="NZ_BANX01000014.1"/>
</dbReference>
<feature type="transmembrane region" description="Helical" evidence="1">
    <location>
        <begin position="253"/>
        <end position="272"/>
    </location>
</feature>
<keyword evidence="1" id="KW-1133">Transmembrane helix</keyword>
<dbReference type="Proteomes" id="UP000011666">
    <property type="component" value="Unassembled WGS sequence"/>
</dbReference>
<name>M0QLE2_9ACTN</name>
<reference evidence="2 3" key="1">
    <citation type="submission" date="2013-01" db="EMBL/GenBank/DDBJ databases">
        <title>Whole genome shotgun sequence of Gordonia soli NBRC 108243.</title>
        <authorList>
            <person name="Isaki-Nakamura S."/>
            <person name="Hosoyama A."/>
            <person name="Tsuchikane K."/>
            <person name="Ando Y."/>
            <person name="Baba S."/>
            <person name="Ohji S."/>
            <person name="Hamada M."/>
            <person name="Tamura T."/>
            <person name="Yamazoe A."/>
            <person name="Yamazaki S."/>
            <person name="Fujita N."/>
        </authorList>
    </citation>
    <scope>NUCLEOTIDE SEQUENCE [LARGE SCALE GENOMIC DNA]</scope>
    <source>
        <strain evidence="2 3">NBRC 108243</strain>
    </source>
</reference>
<dbReference type="OrthoDB" id="9803163at2"/>
<gene>
    <name evidence="2" type="ORF">GS4_14_00580</name>
</gene>
<organism evidence="2 3">
    <name type="scientific">Gordonia soli NBRC 108243</name>
    <dbReference type="NCBI Taxonomy" id="1223545"/>
    <lineage>
        <taxon>Bacteria</taxon>
        <taxon>Bacillati</taxon>
        <taxon>Actinomycetota</taxon>
        <taxon>Actinomycetes</taxon>
        <taxon>Mycobacteriales</taxon>
        <taxon>Gordoniaceae</taxon>
        <taxon>Gordonia</taxon>
    </lineage>
</organism>
<feature type="transmembrane region" description="Helical" evidence="1">
    <location>
        <begin position="161"/>
        <end position="182"/>
    </location>
</feature>
<feature type="transmembrane region" description="Helical" evidence="1">
    <location>
        <begin position="130"/>
        <end position="149"/>
    </location>
</feature>
<dbReference type="STRING" id="1223545.GS4_14_00580"/>
<feature type="transmembrane region" description="Helical" evidence="1">
    <location>
        <begin position="63"/>
        <end position="82"/>
    </location>
</feature>
<sequence>MTTSPTYTTAAPPDPAGNALGTYRALRLGMPLLVGLLGLAVVADAGRSDWCFQTSISAYRFSAISSVFVGVVVALGACLIVYRGNTDTEDVLLDVAGFLALVVAVVPTGRPGPGCAAVVDDTASASGVRTSVAALLVTAVVAVIVAWLLRRRSGIDRRSRTGIAARILGAAIVGVVVVTFAFPDFFLRYAHGYSAVTLFVLIGLVVACNAYLAARQHSSWKSPYAVVYTTISAAMILTAAVVVVVHLWTRWPYAIFVVEAALLAEFAAFWLVQTKELWNVDDRRCLISSQVPLTPL</sequence>
<evidence type="ECO:0000256" key="1">
    <source>
        <dbReference type="SAM" id="Phobius"/>
    </source>
</evidence>
<comment type="caution">
    <text evidence="2">The sequence shown here is derived from an EMBL/GenBank/DDBJ whole genome shotgun (WGS) entry which is preliminary data.</text>
</comment>
<evidence type="ECO:0008006" key="4">
    <source>
        <dbReference type="Google" id="ProtNLM"/>
    </source>
</evidence>
<feature type="transmembrane region" description="Helical" evidence="1">
    <location>
        <begin position="91"/>
        <end position="110"/>
    </location>
</feature>
<feature type="transmembrane region" description="Helical" evidence="1">
    <location>
        <begin position="226"/>
        <end position="247"/>
    </location>
</feature>
<evidence type="ECO:0000313" key="3">
    <source>
        <dbReference type="Proteomes" id="UP000011666"/>
    </source>
</evidence>
<evidence type="ECO:0000313" key="2">
    <source>
        <dbReference type="EMBL" id="GAC68227.1"/>
    </source>
</evidence>
<feature type="transmembrane region" description="Helical" evidence="1">
    <location>
        <begin position="194"/>
        <end position="214"/>
    </location>
</feature>
<protein>
    <recommendedName>
        <fullName evidence="4">DUF998 domain-containing protein</fullName>
    </recommendedName>
</protein>
<feature type="transmembrane region" description="Helical" evidence="1">
    <location>
        <begin position="25"/>
        <end position="43"/>
    </location>
</feature>